<proteinExistence type="inferred from homology"/>
<feature type="transmembrane region" description="Helical" evidence="7">
    <location>
        <begin position="193"/>
        <end position="210"/>
    </location>
</feature>
<reference evidence="9 10" key="1">
    <citation type="submission" date="2023-10" db="EMBL/GenBank/DDBJ databases">
        <title>Draft genome sequence of Xylaria bambusicola isolate GMP-LS, the root and basal stem rot pathogen of sugarcane in Indonesia.</title>
        <authorList>
            <person name="Selvaraj P."/>
            <person name="Muralishankar V."/>
            <person name="Muruganantham S."/>
            <person name="Sp S."/>
            <person name="Haryani S."/>
            <person name="Lau K.J.X."/>
            <person name="Naqvi N.I."/>
        </authorList>
    </citation>
    <scope>NUCLEOTIDE SEQUENCE [LARGE SCALE GENOMIC DNA]</scope>
    <source>
        <strain evidence="9">GMP-LS</strain>
    </source>
</reference>
<dbReference type="AlphaFoldDB" id="A0AAN7URM0"/>
<evidence type="ECO:0000256" key="6">
    <source>
        <dbReference type="SAM" id="MobiDB-lite"/>
    </source>
</evidence>
<keyword evidence="2 7" id="KW-0812">Transmembrane</keyword>
<comment type="subcellular location">
    <subcellularLocation>
        <location evidence="1">Membrane</location>
        <topology evidence="1">Multi-pass membrane protein</topology>
    </subcellularLocation>
</comment>
<evidence type="ECO:0000256" key="7">
    <source>
        <dbReference type="SAM" id="Phobius"/>
    </source>
</evidence>
<evidence type="ECO:0000256" key="4">
    <source>
        <dbReference type="ARBA" id="ARBA00023136"/>
    </source>
</evidence>
<feature type="transmembrane region" description="Helical" evidence="7">
    <location>
        <begin position="217"/>
        <end position="238"/>
    </location>
</feature>
<feature type="domain" description="Rhodopsin" evidence="8">
    <location>
        <begin position="30"/>
        <end position="282"/>
    </location>
</feature>
<dbReference type="EMBL" id="JAWHQM010000019">
    <property type="protein sequence ID" value="KAK5631473.1"/>
    <property type="molecule type" value="Genomic_DNA"/>
</dbReference>
<evidence type="ECO:0000256" key="1">
    <source>
        <dbReference type="ARBA" id="ARBA00004141"/>
    </source>
</evidence>
<dbReference type="InterPro" id="IPR052337">
    <property type="entry name" value="SAT4-like"/>
</dbReference>
<keyword evidence="10" id="KW-1185">Reference proteome</keyword>
<dbReference type="Pfam" id="PF20684">
    <property type="entry name" value="Fung_rhodopsin"/>
    <property type="match status" value="1"/>
</dbReference>
<accession>A0AAN7URM0</accession>
<feature type="compositionally biased region" description="Polar residues" evidence="6">
    <location>
        <begin position="291"/>
        <end position="304"/>
    </location>
</feature>
<feature type="transmembrane region" description="Helical" evidence="7">
    <location>
        <begin position="12"/>
        <end position="38"/>
    </location>
</feature>
<dbReference type="Proteomes" id="UP001305414">
    <property type="component" value="Unassembled WGS sequence"/>
</dbReference>
<evidence type="ECO:0000256" key="5">
    <source>
        <dbReference type="ARBA" id="ARBA00038359"/>
    </source>
</evidence>
<gene>
    <name evidence="9" type="ORF">RRF57_007187</name>
</gene>
<feature type="transmembrane region" description="Helical" evidence="7">
    <location>
        <begin position="59"/>
        <end position="79"/>
    </location>
</feature>
<feature type="transmembrane region" description="Helical" evidence="7">
    <location>
        <begin position="99"/>
        <end position="120"/>
    </location>
</feature>
<dbReference type="PANTHER" id="PTHR33048:SF96">
    <property type="entry name" value="INTEGRAL MEMBRANE PROTEIN"/>
    <property type="match status" value="1"/>
</dbReference>
<organism evidence="9 10">
    <name type="scientific">Xylaria bambusicola</name>
    <dbReference type="NCBI Taxonomy" id="326684"/>
    <lineage>
        <taxon>Eukaryota</taxon>
        <taxon>Fungi</taxon>
        <taxon>Dikarya</taxon>
        <taxon>Ascomycota</taxon>
        <taxon>Pezizomycotina</taxon>
        <taxon>Sordariomycetes</taxon>
        <taxon>Xylariomycetidae</taxon>
        <taxon>Xylariales</taxon>
        <taxon>Xylariaceae</taxon>
        <taxon>Xylaria</taxon>
    </lineage>
</organism>
<protein>
    <recommendedName>
        <fullName evidence="8">Rhodopsin domain-containing protein</fullName>
    </recommendedName>
</protein>
<name>A0AAN7URM0_9PEZI</name>
<evidence type="ECO:0000256" key="3">
    <source>
        <dbReference type="ARBA" id="ARBA00022989"/>
    </source>
</evidence>
<comment type="similarity">
    <text evidence="5">Belongs to the SAT4 family.</text>
</comment>
<dbReference type="PANTHER" id="PTHR33048">
    <property type="entry name" value="PTH11-LIKE INTEGRAL MEMBRANE PROTEIN (AFU_ORTHOLOGUE AFUA_5G11245)"/>
    <property type="match status" value="1"/>
</dbReference>
<feature type="transmembrane region" description="Helical" evidence="7">
    <location>
        <begin position="132"/>
        <end position="155"/>
    </location>
</feature>
<evidence type="ECO:0000313" key="9">
    <source>
        <dbReference type="EMBL" id="KAK5631473.1"/>
    </source>
</evidence>
<evidence type="ECO:0000259" key="8">
    <source>
        <dbReference type="Pfam" id="PF20684"/>
    </source>
</evidence>
<comment type="caution">
    <text evidence="9">The sequence shown here is derived from an EMBL/GenBank/DDBJ whole genome shotgun (WGS) entry which is preliminary data.</text>
</comment>
<evidence type="ECO:0000256" key="2">
    <source>
        <dbReference type="ARBA" id="ARBA00022692"/>
    </source>
</evidence>
<feature type="transmembrane region" description="Helical" evidence="7">
    <location>
        <begin position="258"/>
        <end position="277"/>
    </location>
</feature>
<feature type="region of interest" description="Disordered" evidence="6">
    <location>
        <begin position="287"/>
        <end position="311"/>
    </location>
</feature>
<dbReference type="GO" id="GO:0016020">
    <property type="term" value="C:membrane"/>
    <property type="evidence" value="ECO:0007669"/>
    <property type="project" value="UniProtKB-SubCell"/>
</dbReference>
<keyword evidence="4 7" id="KW-0472">Membrane</keyword>
<evidence type="ECO:0000313" key="10">
    <source>
        <dbReference type="Proteomes" id="UP001305414"/>
    </source>
</evidence>
<keyword evidence="3 7" id="KW-1133">Transmembrane helix</keyword>
<dbReference type="InterPro" id="IPR049326">
    <property type="entry name" value="Rhodopsin_dom_fungi"/>
</dbReference>
<sequence length="362" mass="39594">MLWAPEPGTQTTLTVLVIVFVVLNYIGVGLRIFVRVVLNNSFSYDDWAMLASLLHNVNFAQVGYSGMCATLLSAMIYGFGAMNPQPWYDPIKAAQSMFAFQLVYVVAAYLCKVSVALVLLRISGTNKKSPIRLVLIGSIIVVTIFSIATFLALALQCRPVTLNWGIGKGECVAPHVITDIAYAFSASDIASNWLYATLPIVMLWNVQLTLRVKLSVILLLGFSFTSSIATLVRLKYVVDLGSLGSTDPGLPLRLLDSIIWSHLEIALAIFAASLAALRPLLKFVTGRGDSSARSNTGYSESQSRSRGKMTPAIRLDNLKDNRFDDDGSQEFILHTGRDQKASHTDTNGIYKTTKVEVTHHAV</sequence>